<keyword evidence="8" id="KW-1185">Reference proteome</keyword>
<sequence length="423" mass="49020">MFVSQKYTKLYIGLTSVLLALKKCPMIRVSVVYTQSEILQKEVYLFERIDSKNRDNMKHLKAICFLRPTKENVEHLIQELRRPKYSVYFIYFSNVISKSEIKSLAEADEQEVVAEVQQIITKEYELFDFRKTEVPPLLLILDRSDDAITPLLNQWTYQAMVHELLGLNNNRIDLSRVPGISKDLREVVLSAENDEFYANNLYLNFGEIGTNIKNLMEDFQKKKPKDKQKLESITDMKAFVDNYPQFKKMSGTVSKHVTVVGELSRLVSERQLMEVSEVEQELACQNDHSSAQQNLRRLLQNPRLSEIDAVRLVMLYALRYEKHSSSILPSLMEELNRKGVLERHRKMIQAVVEYGGKRIRGSELIAPTDAVAITKQFFKGLKGVENVYTQHQPLIHDTLDQLIKGRLKDSQFPYLGPSSLRDR</sequence>
<dbReference type="Pfam" id="PF00995">
    <property type="entry name" value="Sec1"/>
    <property type="match status" value="2"/>
</dbReference>
<comment type="similarity">
    <text evidence="2">Belongs to the STXBP/unc-18/SEC1 family.</text>
</comment>
<protein>
    <recommendedName>
        <fullName evidence="6">Vacuolar protein sorting-associated protein 45</fullName>
    </recommendedName>
</protein>
<dbReference type="GO" id="GO:0016192">
    <property type="term" value="P:vesicle-mediated transport"/>
    <property type="evidence" value="ECO:0007669"/>
    <property type="project" value="InterPro"/>
</dbReference>
<dbReference type="PANTHER" id="PTHR11679">
    <property type="entry name" value="VESICLE PROTEIN SORTING-ASSOCIATED"/>
    <property type="match status" value="1"/>
</dbReference>
<comment type="subcellular location">
    <subcellularLocation>
        <location evidence="1">Endomembrane system</location>
        <topology evidence="1">Peripheral membrane protein</topology>
    </subcellularLocation>
</comment>
<keyword evidence="3" id="KW-0813">Transport</keyword>
<keyword evidence="4" id="KW-0653">Protein transport</keyword>
<evidence type="ECO:0000256" key="2">
    <source>
        <dbReference type="ARBA" id="ARBA00009884"/>
    </source>
</evidence>
<proteinExistence type="inferred from homology"/>
<name>A0A672JYD0_SINGR</name>
<evidence type="ECO:0000313" key="8">
    <source>
        <dbReference type="Proteomes" id="UP000472262"/>
    </source>
</evidence>
<dbReference type="Gene3D" id="1.25.40.60">
    <property type="match status" value="1"/>
</dbReference>
<evidence type="ECO:0000256" key="3">
    <source>
        <dbReference type="ARBA" id="ARBA00022448"/>
    </source>
</evidence>
<gene>
    <name evidence="7" type="primary">LOC107591611</name>
</gene>
<evidence type="ECO:0000256" key="6">
    <source>
        <dbReference type="ARBA" id="ARBA00073001"/>
    </source>
</evidence>
<reference evidence="7" key="2">
    <citation type="submission" date="2025-09" db="UniProtKB">
        <authorList>
            <consortium name="Ensembl"/>
        </authorList>
    </citation>
    <scope>IDENTIFICATION</scope>
</reference>
<dbReference type="Gene3D" id="3.90.830.10">
    <property type="entry name" value="Syntaxin Binding Protein 1, Chain A, domain 2"/>
    <property type="match status" value="1"/>
</dbReference>
<dbReference type="InterPro" id="IPR001619">
    <property type="entry name" value="Sec1-like"/>
</dbReference>
<dbReference type="GO" id="GO:0031410">
    <property type="term" value="C:cytoplasmic vesicle"/>
    <property type="evidence" value="ECO:0007669"/>
    <property type="project" value="UniProtKB-ARBA"/>
</dbReference>
<dbReference type="FunFam" id="1.25.40.60:FF:000003">
    <property type="entry name" value="Vacuolar protein sorting-associated protein 45"/>
    <property type="match status" value="1"/>
</dbReference>
<reference evidence="7" key="1">
    <citation type="submission" date="2025-08" db="UniProtKB">
        <authorList>
            <consortium name="Ensembl"/>
        </authorList>
    </citation>
    <scope>IDENTIFICATION</scope>
</reference>
<dbReference type="AlphaFoldDB" id="A0A672JYD0"/>
<dbReference type="InterPro" id="IPR036045">
    <property type="entry name" value="Sec1-like_sf"/>
</dbReference>
<dbReference type="FunFam" id="3.90.830.10:FF:000002">
    <property type="entry name" value="Vacuolar protein sorting-associated protein 45"/>
    <property type="match status" value="1"/>
</dbReference>
<dbReference type="InterPro" id="IPR027482">
    <property type="entry name" value="Sec1-like_dom2"/>
</dbReference>
<evidence type="ECO:0000313" key="7">
    <source>
        <dbReference type="Ensembl" id="ENSSGRP00000001223.1"/>
    </source>
</evidence>
<evidence type="ECO:0000256" key="1">
    <source>
        <dbReference type="ARBA" id="ARBA00004184"/>
    </source>
</evidence>
<dbReference type="Proteomes" id="UP000472262">
    <property type="component" value="Unassembled WGS sequence"/>
</dbReference>
<keyword evidence="5" id="KW-0472">Membrane</keyword>
<dbReference type="SUPFAM" id="SSF56815">
    <property type="entry name" value="Sec1/munc18-like (SM) proteins"/>
    <property type="match status" value="1"/>
</dbReference>
<evidence type="ECO:0000256" key="4">
    <source>
        <dbReference type="ARBA" id="ARBA00022927"/>
    </source>
</evidence>
<dbReference type="GO" id="GO:0012505">
    <property type="term" value="C:endomembrane system"/>
    <property type="evidence" value="ECO:0007669"/>
    <property type="project" value="UniProtKB-SubCell"/>
</dbReference>
<organism evidence="7 8">
    <name type="scientific">Sinocyclocheilus grahami</name>
    <name type="common">Dianchi golden-line fish</name>
    <name type="synonym">Barbus grahami</name>
    <dbReference type="NCBI Taxonomy" id="75366"/>
    <lineage>
        <taxon>Eukaryota</taxon>
        <taxon>Metazoa</taxon>
        <taxon>Chordata</taxon>
        <taxon>Craniata</taxon>
        <taxon>Vertebrata</taxon>
        <taxon>Euteleostomi</taxon>
        <taxon>Actinopterygii</taxon>
        <taxon>Neopterygii</taxon>
        <taxon>Teleostei</taxon>
        <taxon>Ostariophysi</taxon>
        <taxon>Cypriniformes</taxon>
        <taxon>Cyprinidae</taxon>
        <taxon>Cyprininae</taxon>
        <taxon>Sinocyclocheilus</taxon>
    </lineage>
</organism>
<evidence type="ECO:0000256" key="5">
    <source>
        <dbReference type="ARBA" id="ARBA00023136"/>
    </source>
</evidence>
<dbReference type="Ensembl" id="ENSSGRT00000001336.1">
    <property type="protein sequence ID" value="ENSSGRP00000001223.1"/>
    <property type="gene ID" value="ENSSGRG00000000381.1"/>
</dbReference>
<dbReference type="InterPro" id="IPR043127">
    <property type="entry name" value="Sec-1-like_dom3a"/>
</dbReference>
<dbReference type="GO" id="GO:0015031">
    <property type="term" value="P:protein transport"/>
    <property type="evidence" value="ECO:0007669"/>
    <property type="project" value="UniProtKB-KW"/>
</dbReference>
<dbReference type="Gene3D" id="3.40.50.1910">
    <property type="match status" value="1"/>
</dbReference>
<accession>A0A672JYD0</accession>